<evidence type="ECO:0000313" key="2">
    <source>
        <dbReference type="EMBL" id="MBW0578847.1"/>
    </source>
</evidence>
<proteinExistence type="predicted"/>
<comment type="caution">
    <text evidence="2">The sequence shown here is derived from an EMBL/GenBank/DDBJ whole genome shotgun (WGS) entry which is preliminary data.</text>
</comment>
<feature type="compositionally biased region" description="Basic and acidic residues" evidence="1">
    <location>
        <begin position="43"/>
        <end position="69"/>
    </location>
</feature>
<feature type="region of interest" description="Disordered" evidence="1">
    <location>
        <begin position="1"/>
        <end position="99"/>
    </location>
</feature>
<feature type="compositionally biased region" description="Basic and acidic residues" evidence="1">
    <location>
        <begin position="7"/>
        <end position="30"/>
    </location>
</feature>
<feature type="compositionally biased region" description="Low complexity" evidence="1">
    <location>
        <begin position="70"/>
        <end position="93"/>
    </location>
</feature>
<accession>A0A9Q3KDF7</accession>
<organism evidence="2 3">
    <name type="scientific">Austropuccinia psidii MF-1</name>
    <dbReference type="NCBI Taxonomy" id="1389203"/>
    <lineage>
        <taxon>Eukaryota</taxon>
        <taxon>Fungi</taxon>
        <taxon>Dikarya</taxon>
        <taxon>Basidiomycota</taxon>
        <taxon>Pucciniomycotina</taxon>
        <taxon>Pucciniomycetes</taxon>
        <taxon>Pucciniales</taxon>
        <taxon>Sphaerophragmiaceae</taxon>
        <taxon>Austropuccinia</taxon>
    </lineage>
</organism>
<protein>
    <submittedName>
        <fullName evidence="2">Uncharacterized protein</fullName>
    </submittedName>
</protein>
<name>A0A9Q3KDF7_9BASI</name>
<evidence type="ECO:0000256" key="1">
    <source>
        <dbReference type="SAM" id="MobiDB-lite"/>
    </source>
</evidence>
<gene>
    <name evidence="2" type="ORF">O181_118562</name>
</gene>
<sequence length="99" mass="10636">MGTSPKSLDRHHELISSGEEAHGARKDRGTSEGLGTHVLQRTSTKDKSFFEKPKHAIRGPEEVGPREGKQPSGSSPSPHQQTSASTSAKKAQANPRDQP</sequence>
<dbReference type="EMBL" id="AVOT02103701">
    <property type="protein sequence ID" value="MBW0578847.1"/>
    <property type="molecule type" value="Genomic_DNA"/>
</dbReference>
<dbReference type="AlphaFoldDB" id="A0A9Q3KDF7"/>
<evidence type="ECO:0000313" key="3">
    <source>
        <dbReference type="Proteomes" id="UP000765509"/>
    </source>
</evidence>
<reference evidence="2" key="1">
    <citation type="submission" date="2021-03" db="EMBL/GenBank/DDBJ databases">
        <title>Draft genome sequence of rust myrtle Austropuccinia psidii MF-1, a brazilian biotype.</title>
        <authorList>
            <person name="Quecine M.C."/>
            <person name="Pachon D.M.R."/>
            <person name="Bonatelli M.L."/>
            <person name="Correr F.H."/>
            <person name="Franceschini L.M."/>
            <person name="Leite T.F."/>
            <person name="Margarido G.R.A."/>
            <person name="Almeida C.A."/>
            <person name="Ferrarezi J.A."/>
            <person name="Labate C.A."/>
        </authorList>
    </citation>
    <scope>NUCLEOTIDE SEQUENCE</scope>
    <source>
        <strain evidence="2">MF-1</strain>
    </source>
</reference>
<dbReference type="Proteomes" id="UP000765509">
    <property type="component" value="Unassembled WGS sequence"/>
</dbReference>
<keyword evidence="3" id="KW-1185">Reference proteome</keyword>